<dbReference type="InterPro" id="IPR023393">
    <property type="entry name" value="START-like_dom_sf"/>
</dbReference>
<sequence length="151" mass="17721">MTYSLDIIIEAPISECTEKFITLHNRKHWQRGLLSIEHISGTPRSVGSKMKMQYLLGKHQMALMETITHKNLPHQWHATYTTDGMDTIQENYFKTTPENYTQWTSINTFLPLNFKMRLMIYVMPRALKKQSLQYMKDFKTFVEKGISVADA</sequence>
<accession>A0A934KTR0</accession>
<dbReference type="Gene3D" id="3.30.530.20">
    <property type="match status" value="1"/>
</dbReference>
<name>A0A934KTR0_9FLAO</name>
<reference evidence="1 2" key="1">
    <citation type="submission" date="2020-09" db="EMBL/GenBank/DDBJ databases">
        <title>Draft genome of Gelidibacter salicanalis PAMC21136.</title>
        <authorList>
            <person name="Park H."/>
        </authorList>
    </citation>
    <scope>NUCLEOTIDE SEQUENCE [LARGE SCALE GENOMIC DNA]</scope>
    <source>
        <strain evidence="1 2">PAMC21136</strain>
    </source>
</reference>
<gene>
    <name evidence="1" type="ORF">JEM65_07765</name>
</gene>
<dbReference type="AlphaFoldDB" id="A0A934KTR0"/>
<dbReference type="Proteomes" id="UP000662373">
    <property type="component" value="Unassembled WGS sequence"/>
</dbReference>
<dbReference type="SUPFAM" id="SSF55961">
    <property type="entry name" value="Bet v1-like"/>
    <property type="match status" value="1"/>
</dbReference>
<keyword evidence="2" id="KW-1185">Reference proteome</keyword>
<dbReference type="CDD" id="cd07812">
    <property type="entry name" value="SRPBCC"/>
    <property type="match status" value="1"/>
</dbReference>
<evidence type="ECO:0000313" key="1">
    <source>
        <dbReference type="EMBL" id="MBJ7880542.1"/>
    </source>
</evidence>
<proteinExistence type="predicted"/>
<evidence type="ECO:0000313" key="2">
    <source>
        <dbReference type="Proteomes" id="UP000662373"/>
    </source>
</evidence>
<comment type="caution">
    <text evidence="1">The sequence shown here is derived from an EMBL/GenBank/DDBJ whole genome shotgun (WGS) entry which is preliminary data.</text>
</comment>
<dbReference type="RefSeq" id="WP_199598380.1">
    <property type="nucleotide sequence ID" value="NZ_JAEHJZ010000017.1"/>
</dbReference>
<organism evidence="1 2">
    <name type="scientific">Gelidibacter salicanalis</name>
    <dbReference type="NCBI Taxonomy" id="291193"/>
    <lineage>
        <taxon>Bacteria</taxon>
        <taxon>Pseudomonadati</taxon>
        <taxon>Bacteroidota</taxon>
        <taxon>Flavobacteriia</taxon>
        <taxon>Flavobacteriales</taxon>
        <taxon>Flavobacteriaceae</taxon>
        <taxon>Gelidibacter</taxon>
    </lineage>
</organism>
<dbReference type="EMBL" id="JAEHJZ010000017">
    <property type="protein sequence ID" value="MBJ7880542.1"/>
    <property type="molecule type" value="Genomic_DNA"/>
</dbReference>
<protein>
    <submittedName>
        <fullName evidence="1">SRPBCC family protein</fullName>
    </submittedName>
</protein>